<name>A0A699ZHG3_HAELA</name>
<evidence type="ECO:0000313" key="1">
    <source>
        <dbReference type="EMBL" id="GFH21671.1"/>
    </source>
</evidence>
<accession>A0A699ZHG3</accession>
<organism evidence="1 2">
    <name type="scientific">Haematococcus lacustris</name>
    <name type="common">Green alga</name>
    <name type="synonym">Haematococcus pluvialis</name>
    <dbReference type="NCBI Taxonomy" id="44745"/>
    <lineage>
        <taxon>Eukaryota</taxon>
        <taxon>Viridiplantae</taxon>
        <taxon>Chlorophyta</taxon>
        <taxon>core chlorophytes</taxon>
        <taxon>Chlorophyceae</taxon>
        <taxon>CS clade</taxon>
        <taxon>Chlamydomonadales</taxon>
        <taxon>Haematococcaceae</taxon>
        <taxon>Haematococcus</taxon>
    </lineage>
</organism>
<dbReference type="AlphaFoldDB" id="A0A699ZHG3"/>
<sequence>MNATWRPDMSARKRVIFPSASTCVVTQRAASDVRPCRRPGGINAGGPHDPGAGCKAAVSSIRLLRQHGGLVACSPVQAAWVTTPLPVAPTAA</sequence>
<dbReference type="EMBL" id="BLLF01001877">
    <property type="protein sequence ID" value="GFH21671.1"/>
    <property type="molecule type" value="Genomic_DNA"/>
</dbReference>
<keyword evidence="2" id="KW-1185">Reference proteome</keyword>
<proteinExistence type="predicted"/>
<reference evidence="1 2" key="1">
    <citation type="submission" date="2020-02" db="EMBL/GenBank/DDBJ databases">
        <title>Draft genome sequence of Haematococcus lacustris strain NIES-144.</title>
        <authorList>
            <person name="Morimoto D."/>
            <person name="Nakagawa S."/>
            <person name="Yoshida T."/>
            <person name="Sawayama S."/>
        </authorList>
    </citation>
    <scope>NUCLEOTIDE SEQUENCE [LARGE SCALE GENOMIC DNA]</scope>
    <source>
        <strain evidence="1 2">NIES-144</strain>
    </source>
</reference>
<protein>
    <submittedName>
        <fullName evidence="1">Uncharacterized protein</fullName>
    </submittedName>
</protein>
<dbReference type="Proteomes" id="UP000485058">
    <property type="component" value="Unassembled WGS sequence"/>
</dbReference>
<comment type="caution">
    <text evidence="1">The sequence shown here is derived from an EMBL/GenBank/DDBJ whole genome shotgun (WGS) entry which is preliminary data.</text>
</comment>
<gene>
    <name evidence="1" type="ORF">HaLaN_19024</name>
</gene>
<evidence type="ECO:0000313" key="2">
    <source>
        <dbReference type="Proteomes" id="UP000485058"/>
    </source>
</evidence>
<feature type="non-terminal residue" evidence="1">
    <location>
        <position position="92"/>
    </location>
</feature>
<feature type="non-terminal residue" evidence="1">
    <location>
        <position position="1"/>
    </location>
</feature>